<evidence type="ECO:0000313" key="7">
    <source>
        <dbReference type="EMBL" id="ABO22662.1"/>
    </source>
</evidence>
<dbReference type="PANTHER" id="PTHR30221">
    <property type="entry name" value="SMALL-CONDUCTANCE MECHANOSENSITIVE CHANNEL"/>
    <property type="match status" value="1"/>
</dbReference>
<reference evidence="7 8" key="1">
    <citation type="submission" date="2007-03" db="EMBL/GenBank/DDBJ databases">
        <title>Complete sequence of Shewanella loihica PV-4.</title>
        <authorList>
            <consortium name="US DOE Joint Genome Institute"/>
            <person name="Copeland A."/>
            <person name="Lucas S."/>
            <person name="Lapidus A."/>
            <person name="Barry K."/>
            <person name="Detter J.C."/>
            <person name="Glavina del Rio T."/>
            <person name="Hammon N."/>
            <person name="Israni S."/>
            <person name="Dalin E."/>
            <person name="Tice H."/>
            <person name="Pitluck S."/>
            <person name="Chain P."/>
            <person name="Malfatti S."/>
            <person name="Shin M."/>
            <person name="Vergez L."/>
            <person name="Schmutz J."/>
            <person name="Larimer F."/>
            <person name="Land M."/>
            <person name="Hauser L."/>
            <person name="Kyrpides N."/>
            <person name="Mikhailova N."/>
            <person name="Romine M.F."/>
            <person name="Serres G."/>
            <person name="Fredrickson J."/>
            <person name="Tiedje J."/>
            <person name="Richardson P."/>
        </authorList>
    </citation>
    <scope>NUCLEOTIDE SEQUENCE [LARGE SCALE GENOMIC DNA]</scope>
    <source>
        <strain evidence="8">ATCC BAA-1088 / PV-4</strain>
    </source>
</reference>
<comment type="similarity">
    <text evidence="5">Belongs to the MscS (TC 1.A.23) family.</text>
</comment>
<comment type="subunit">
    <text evidence="5">Homoheptamer.</text>
</comment>
<feature type="transmembrane region" description="Helical" evidence="5">
    <location>
        <begin position="6"/>
        <end position="26"/>
    </location>
</feature>
<keyword evidence="4 5" id="KW-0472">Membrane</keyword>
<dbReference type="Proteomes" id="UP000001558">
    <property type="component" value="Chromosome"/>
</dbReference>
<feature type="transmembrane region" description="Helical" evidence="5">
    <location>
        <begin position="46"/>
        <end position="65"/>
    </location>
</feature>
<dbReference type="RefSeq" id="WP_011864596.1">
    <property type="nucleotide sequence ID" value="NC_009092.1"/>
</dbReference>
<name>A3QB14_SHELP</name>
<dbReference type="KEGG" id="slo:Shew_0790"/>
<dbReference type="Gene3D" id="2.30.30.60">
    <property type="match status" value="1"/>
</dbReference>
<dbReference type="Gene3D" id="1.10.287.1260">
    <property type="match status" value="1"/>
</dbReference>
<keyword evidence="2 5" id="KW-0812">Transmembrane</keyword>
<evidence type="ECO:0000256" key="3">
    <source>
        <dbReference type="ARBA" id="ARBA00022989"/>
    </source>
</evidence>
<keyword evidence="5" id="KW-1003">Cell membrane</keyword>
<keyword evidence="5" id="KW-0813">Transport</keyword>
<evidence type="ECO:0000256" key="2">
    <source>
        <dbReference type="ARBA" id="ARBA00022692"/>
    </source>
</evidence>
<sequence length="183" mass="20657">MTQTLLVSCLYIGIFIFAQRLLTNWIAKLAESKQVSFKRTKMVTQYITYLLFIIIACLWVISLGIEYQQVSLFISSVFAVLGVALVAQWSILSNITAGILIFFVFPYRIGDRIKIIDKDEDVSGIIAEISLFHVLIERSDGITITYPNNLMLQKGVLKLTQAHTQAKPLSESPEKDHTQVQSD</sequence>
<dbReference type="InterPro" id="IPR045275">
    <property type="entry name" value="MscS_archaea/bacteria_type"/>
</dbReference>
<keyword evidence="8" id="KW-1185">Reference proteome</keyword>
<dbReference type="InterPro" id="IPR006685">
    <property type="entry name" value="MscS_channel_2nd"/>
</dbReference>
<dbReference type="Pfam" id="PF00924">
    <property type="entry name" value="MS_channel_2nd"/>
    <property type="match status" value="1"/>
</dbReference>
<dbReference type="STRING" id="323850.Shew_0790"/>
<evidence type="ECO:0000256" key="1">
    <source>
        <dbReference type="ARBA" id="ARBA00004370"/>
    </source>
</evidence>
<dbReference type="HOGENOM" id="CLU_098917_1_0_6"/>
<evidence type="ECO:0000256" key="4">
    <source>
        <dbReference type="ARBA" id="ARBA00023136"/>
    </source>
</evidence>
<proteinExistence type="inferred from homology"/>
<dbReference type="OrthoDB" id="5705501at2"/>
<dbReference type="AlphaFoldDB" id="A3QB14"/>
<keyword evidence="3 5" id="KW-1133">Transmembrane helix</keyword>
<comment type="subcellular location">
    <subcellularLocation>
        <location evidence="5">Cell inner membrane</location>
        <topology evidence="5">Multi-pass membrane protein</topology>
    </subcellularLocation>
    <subcellularLocation>
        <location evidence="1">Membrane</location>
    </subcellularLocation>
</comment>
<dbReference type="InterPro" id="IPR010920">
    <property type="entry name" value="LSM_dom_sf"/>
</dbReference>
<organism evidence="7 8">
    <name type="scientific">Shewanella loihica (strain ATCC BAA-1088 / PV-4)</name>
    <dbReference type="NCBI Taxonomy" id="323850"/>
    <lineage>
        <taxon>Bacteria</taxon>
        <taxon>Pseudomonadati</taxon>
        <taxon>Pseudomonadota</taxon>
        <taxon>Gammaproteobacteria</taxon>
        <taxon>Alteromonadales</taxon>
        <taxon>Shewanellaceae</taxon>
        <taxon>Shewanella</taxon>
    </lineage>
</organism>
<gene>
    <name evidence="7" type="ordered locus">Shew_0790</name>
</gene>
<dbReference type="EMBL" id="CP000606">
    <property type="protein sequence ID" value="ABO22662.1"/>
    <property type="molecule type" value="Genomic_DNA"/>
</dbReference>
<dbReference type="InterPro" id="IPR023408">
    <property type="entry name" value="MscS_beta-dom_sf"/>
</dbReference>
<feature type="transmembrane region" description="Helical" evidence="5">
    <location>
        <begin position="77"/>
        <end position="105"/>
    </location>
</feature>
<comment type="caution">
    <text evidence="5">Lacks conserved residue(s) required for the propagation of feature annotation.</text>
</comment>
<keyword evidence="5" id="KW-0997">Cell inner membrane</keyword>
<dbReference type="GO" id="GO:0008381">
    <property type="term" value="F:mechanosensitive monoatomic ion channel activity"/>
    <property type="evidence" value="ECO:0007669"/>
    <property type="project" value="InterPro"/>
</dbReference>
<accession>A3QB14</accession>
<dbReference type="eggNOG" id="COG0668">
    <property type="taxonomic scope" value="Bacteria"/>
</dbReference>
<protein>
    <recommendedName>
        <fullName evidence="5">Small-conductance mechanosensitive channel</fullName>
    </recommendedName>
</protein>
<keyword evidence="5" id="KW-0407">Ion channel</keyword>
<feature type="domain" description="Mechanosensitive ion channel MscS" evidence="6">
    <location>
        <begin position="91"/>
        <end position="153"/>
    </location>
</feature>
<keyword evidence="5" id="KW-0406">Ion transport</keyword>
<dbReference type="GO" id="GO:0005886">
    <property type="term" value="C:plasma membrane"/>
    <property type="evidence" value="ECO:0007669"/>
    <property type="project" value="UniProtKB-SubCell"/>
</dbReference>
<evidence type="ECO:0000259" key="6">
    <source>
        <dbReference type="Pfam" id="PF00924"/>
    </source>
</evidence>
<comment type="function">
    <text evidence="5">Mechanosensitive channel that participates in the regulation of osmotic pressure changes within the cell, opening in response to stretch forces in the membrane lipid bilayer, without the need for other proteins. Contributes to normal resistance to hypoosmotic shock. Forms an ion channel of 1.0 nanosiemens conductance with a slight preference for anions.</text>
</comment>
<dbReference type="PANTHER" id="PTHR30221:SF8">
    <property type="entry name" value="SMALL-CONDUCTANCE MECHANOSENSITIVE CHANNEL"/>
    <property type="match status" value="1"/>
</dbReference>
<evidence type="ECO:0000313" key="8">
    <source>
        <dbReference type="Proteomes" id="UP000001558"/>
    </source>
</evidence>
<dbReference type="SUPFAM" id="SSF50182">
    <property type="entry name" value="Sm-like ribonucleoproteins"/>
    <property type="match status" value="1"/>
</dbReference>
<evidence type="ECO:0000256" key="5">
    <source>
        <dbReference type="RuleBase" id="RU369025"/>
    </source>
</evidence>